<dbReference type="SUPFAM" id="SSF69118">
    <property type="entry name" value="AhpD-like"/>
    <property type="match status" value="1"/>
</dbReference>
<protein>
    <submittedName>
        <fullName evidence="1">Uncharacterized protein</fullName>
    </submittedName>
</protein>
<accession>A0A6B3NJA5</accession>
<sequence>MRGESALSAGERELITAYVSGLNACNYCYGSHQAIATDLNFERMLEFHHLTLTKTYTTLILQINFYKIGGEKKAMSKVSKLEH</sequence>
<dbReference type="NCBIfam" id="TIGR00778">
    <property type="entry name" value="ahpD_dom"/>
    <property type="match status" value="1"/>
</dbReference>
<proteinExistence type="predicted"/>
<dbReference type="GO" id="GO:0051920">
    <property type="term" value="F:peroxiredoxin activity"/>
    <property type="evidence" value="ECO:0007669"/>
    <property type="project" value="InterPro"/>
</dbReference>
<reference evidence="1" key="1">
    <citation type="submission" date="2019-11" db="EMBL/GenBank/DDBJ databases">
        <title>Genomic insights into an expanded diversity of filamentous marine cyanobacteria reveals the extraordinary biosynthetic potential of Moorea and Okeania.</title>
        <authorList>
            <person name="Ferreira Leao T."/>
            <person name="Wang M."/>
            <person name="Moss N."/>
            <person name="Da Silva R."/>
            <person name="Sanders J."/>
            <person name="Nurk S."/>
            <person name="Gurevich A."/>
            <person name="Humphrey G."/>
            <person name="Reher R."/>
            <person name="Zhu Q."/>
            <person name="Belda-Ferre P."/>
            <person name="Glukhov E."/>
            <person name="Rex R."/>
            <person name="Dorrestein P.C."/>
            <person name="Knight R."/>
            <person name="Pevzner P."/>
            <person name="Gerwick W.H."/>
            <person name="Gerwick L."/>
        </authorList>
    </citation>
    <scope>NUCLEOTIDE SEQUENCE</scope>
    <source>
        <strain evidence="1">SIO1C4</strain>
    </source>
</reference>
<evidence type="ECO:0000313" key="1">
    <source>
        <dbReference type="EMBL" id="NER31833.1"/>
    </source>
</evidence>
<dbReference type="EMBL" id="JAAHFQ010000951">
    <property type="protein sequence ID" value="NER31833.1"/>
    <property type="molecule type" value="Genomic_DNA"/>
</dbReference>
<comment type="caution">
    <text evidence="1">The sequence shown here is derived from an EMBL/GenBank/DDBJ whole genome shotgun (WGS) entry which is preliminary data.</text>
</comment>
<dbReference type="InterPro" id="IPR004675">
    <property type="entry name" value="AhpD_core"/>
</dbReference>
<dbReference type="InterPro" id="IPR029032">
    <property type="entry name" value="AhpD-like"/>
</dbReference>
<dbReference type="AlphaFoldDB" id="A0A6B3NJA5"/>
<organism evidence="1">
    <name type="scientific">Symploca sp. SIO1C4</name>
    <dbReference type="NCBI Taxonomy" id="2607765"/>
    <lineage>
        <taxon>Bacteria</taxon>
        <taxon>Bacillati</taxon>
        <taxon>Cyanobacteriota</taxon>
        <taxon>Cyanophyceae</taxon>
        <taxon>Coleofasciculales</taxon>
        <taxon>Coleofasciculaceae</taxon>
        <taxon>Symploca</taxon>
    </lineage>
</organism>
<gene>
    <name evidence="1" type="ORF">F6J89_30550</name>
</gene>
<name>A0A6B3NJA5_9CYAN</name>
<dbReference type="Gene3D" id="1.20.1290.10">
    <property type="entry name" value="AhpD-like"/>
    <property type="match status" value="1"/>
</dbReference>